<evidence type="ECO:0000256" key="1">
    <source>
        <dbReference type="SAM" id="SignalP"/>
    </source>
</evidence>
<keyword evidence="3" id="KW-1185">Reference proteome</keyword>
<accession>A0A9J6BB47</accession>
<protein>
    <submittedName>
        <fullName evidence="2">Uncharacterized protein</fullName>
    </submittedName>
</protein>
<gene>
    <name evidence="2" type="ORF">PVAND_014824</name>
</gene>
<feature type="signal peptide" evidence="1">
    <location>
        <begin position="1"/>
        <end position="20"/>
    </location>
</feature>
<dbReference type="OrthoDB" id="9998011at2759"/>
<organism evidence="2 3">
    <name type="scientific">Polypedilum vanderplanki</name>
    <name type="common">Sleeping chironomid midge</name>
    <dbReference type="NCBI Taxonomy" id="319348"/>
    <lineage>
        <taxon>Eukaryota</taxon>
        <taxon>Metazoa</taxon>
        <taxon>Ecdysozoa</taxon>
        <taxon>Arthropoda</taxon>
        <taxon>Hexapoda</taxon>
        <taxon>Insecta</taxon>
        <taxon>Pterygota</taxon>
        <taxon>Neoptera</taxon>
        <taxon>Endopterygota</taxon>
        <taxon>Diptera</taxon>
        <taxon>Nematocera</taxon>
        <taxon>Chironomoidea</taxon>
        <taxon>Chironomidae</taxon>
        <taxon>Chironominae</taxon>
        <taxon>Polypedilum</taxon>
        <taxon>Polypedilum</taxon>
    </lineage>
</organism>
<reference evidence="2" key="1">
    <citation type="submission" date="2021-03" db="EMBL/GenBank/DDBJ databases">
        <title>Chromosome level genome of the anhydrobiotic midge Polypedilum vanderplanki.</title>
        <authorList>
            <person name="Yoshida Y."/>
            <person name="Kikawada T."/>
            <person name="Gusev O."/>
        </authorList>
    </citation>
    <scope>NUCLEOTIDE SEQUENCE</scope>
    <source>
        <strain evidence="2">NIAS01</strain>
        <tissue evidence="2">Whole body or cell culture</tissue>
    </source>
</reference>
<evidence type="ECO:0000313" key="2">
    <source>
        <dbReference type="EMBL" id="KAG5666814.1"/>
    </source>
</evidence>
<dbReference type="EMBL" id="JADBJN010000004">
    <property type="protein sequence ID" value="KAG5666814.1"/>
    <property type="molecule type" value="Genomic_DNA"/>
</dbReference>
<name>A0A9J6BB47_POLVA</name>
<sequence>MKFIFVTFLFTIFQSQTILSAIIPYEYLSVFNTYHNLLTYIFNETKIIGDAISDQIDDFLISSSESAEADDYISEIFTTLLDNEPLIPQMSIELINEIPCDEILGELQTLFELSKYFLLKAVRNEESIRTLKAVVIELLKSDIENIEIIVSMVEAIADSYKSQNHILTAIREVDKEIEDEIKTVAKFCNESRIEEKDFDILY</sequence>
<proteinExistence type="predicted"/>
<dbReference type="Proteomes" id="UP001107558">
    <property type="component" value="Chromosome 4"/>
</dbReference>
<keyword evidence="1" id="KW-0732">Signal</keyword>
<comment type="caution">
    <text evidence="2">The sequence shown here is derived from an EMBL/GenBank/DDBJ whole genome shotgun (WGS) entry which is preliminary data.</text>
</comment>
<evidence type="ECO:0000313" key="3">
    <source>
        <dbReference type="Proteomes" id="UP001107558"/>
    </source>
</evidence>
<feature type="chain" id="PRO_5039950375" evidence="1">
    <location>
        <begin position="21"/>
        <end position="202"/>
    </location>
</feature>
<dbReference type="AlphaFoldDB" id="A0A9J6BB47"/>